<protein>
    <submittedName>
        <fullName evidence="5">Uncharacterized protein</fullName>
    </submittedName>
</protein>
<dbReference type="Gene3D" id="1.25.40.20">
    <property type="entry name" value="Ankyrin repeat-containing domain"/>
    <property type="match status" value="1"/>
</dbReference>
<gene>
    <name evidence="5" type="ORF">GOP47_0024464</name>
</gene>
<feature type="repeat" description="ANK" evidence="3">
    <location>
        <begin position="299"/>
        <end position="331"/>
    </location>
</feature>
<feature type="region of interest" description="Disordered" evidence="4">
    <location>
        <begin position="1"/>
        <end position="64"/>
    </location>
</feature>
<feature type="repeat" description="ANK" evidence="3">
    <location>
        <begin position="332"/>
        <end position="364"/>
    </location>
</feature>
<dbReference type="PANTHER" id="PTHR24198:SF165">
    <property type="entry name" value="ANKYRIN REPEAT-CONTAINING PROTEIN-RELATED"/>
    <property type="match status" value="1"/>
</dbReference>
<dbReference type="PANTHER" id="PTHR24198">
    <property type="entry name" value="ANKYRIN REPEAT AND PROTEIN KINASE DOMAIN-CONTAINING PROTEIN"/>
    <property type="match status" value="1"/>
</dbReference>
<evidence type="ECO:0000313" key="5">
    <source>
        <dbReference type="EMBL" id="KAI5060044.1"/>
    </source>
</evidence>
<keyword evidence="6" id="KW-1185">Reference proteome</keyword>
<evidence type="ECO:0000313" key="6">
    <source>
        <dbReference type="Proteomes" id="UP000886520"/>
    </source>
</evidence>
<feature type="repeat" description="ANK" evidence="3">
    <location>
        <begin position="266"/>
        <end position="298"/>
    </location>
</feature>
<evidence type="ECO:0000256" key="1">
    <source>
        <dbReference type="ARBA" id="ARBA00022737"/>
    </source>
</evidence>
<dbReference type="PROSITE" id="PS50297">
    <property type="entry name" value="ANK_REP_REGION"/>
    <property type="match status" value="2"/>
</dbReference>
<dbReference type="PROSITE" id="PS50088">
    <property type="entry name" value="ANK_REPEAT"/>
    <property type="match status" value="3"/>
</dbReference>
<evidence type="ECO:0000256" key="3">
    <source>
        <dbReference type="PROSITE-ProRule" id="PRU00023"/>
    </source>
</evidence>
<sequence>MAIIAPTSTQLSEPWRASLRGRYTEGRRGTSASTSMSTKPRKPKGFQEKPEPLSLSSSNFSEDPTSMEKLMFEEGIFETGSFSEGTDEGGQGSLEIVQGKPKDTKARKPLQKGGLVPEEWKYMQQDLQMTKKEKKKQFLITQRENTQLNELRDDLRRQRIDLLSETEESAHAQSLAGRTQLLTPSQLVELERDLSTKAPDPRFLDKEFDEMFTFHEKGFLKRTIPDFSQVYCGKWPLLHMLASSGQYFFLDQFLNLGVEVDEEDEDGYTPLQRAVQARRETAVTQLLRAGANVDVLDGDGANLLHLSVLVHSLHLVKLFVIRGVQVNHADKYGWTPLHVAVLTGRDDIVRHLGLSGAKQSIRNEDGMTPMDIAIALGKGLNSTGVARTLRRVFDLDLTD</sequence>
<dbReference type="AlphaFoldDB" id="A0A9D4U444"/>
<dbReference type="SUPFAM" id="SSF48403">
    <property type="entry name" value="Ankyrin repeat"/>
    <property type="match status" value="1"/>
</dbReference>
<dbReference type="OrthoDB" id="1577640at2759"/>
<evidence type="ECO:0000256" key="2">
    <source>
        <dbReference type="ARBA" id="ARBA00023043"/>
    </source>
</evidence>
<organism evidence="5 6">
    <name type="scientific">Adiantum capillus-veneris</name>
    <name type="common">Maidenhair fern</name>
    <dbReference type="NCBI Taxonomy" id="13818"/>
    <lineage>
        <taxon>Eukaryota</taxon>
        <taxon>Viridiplantae</taxon>
        <taxon>Streptophyta</taxon>
        <taxon>Embryophyta</taxon>
        <taxon>Tracheophyta</taxon>
        <taxon>Polypodiopsida</taxon>
        <taxon>Polypodiidae</taxon>
        <taxon>Polypodiales</taxon>
        <taxon>Pteridineae</taxon>
        <taxon>Pteridaceae</taxon>
        <taxon>Vittarioideae</taxon>
        <taxon>Adiantum</taxon>
    </lineage>
</organism>
<dbReference type="InterPro" id="IPR002110">
    <property type="entry name" value="Ankyrin_rpt"/>
</dbReference>
<feature type="compositionally biased region" description="Polar residues" evidence="4">
    <location>
        <begin position="54"/>
        <end position="64"/>
    </location>
</feature>
<evidence type="ECO:0000256" key="4">
    <source>
        <dbReference type="SAM" id="MobiDB-lite"/>
    </source>
</evidence>
<comment type="caution">
    <text evidence="5">The sequence shown here is derived from an EMBL/GenBank/DDBJ whole genome shotgun (WGS) entry which is preliminary data.</text>
</comment>
<dbReference type="EMBL" id="JABFUD020000024">
    <property type="protein sequence ID" value="KAI5060044.1"/>
    <property type="molecule type" value="Genomic_DNA"/>
</dbReference>
<dbReference type="InterPro" id="IPR036770">
    <property type="entry name" value="Ankyrin_rpt-contain_sf"/>
</dbReference>
<proteinExistence type="predicted"/>
<dbReference type="SMART" id="SM00248">
    <property type="entry name" value="ANK"/>
    <property type="match status" value="5"/>
</dbReference>
<dbReference type="Proteomes" id="UP000886520">
    <property type="component" value="Chromosome 24"/>
</dbReference>
<reference evidence="5" key="1">
    <citation type="submission" date="2021-01" db="EMBL/GenBank/DDBJ databases">
        <title>Adiantum capillus-veneris genome.</title>
        <authorList>
            <person name="Fang Y."/>
            <person name="Liao Q."/>
        </authorList>
    </citation>
    <scope>NUCLEOTIDE SEQUENCE</scope>
    <source>
        <strain evidence="5">H3</strain>
        <tissue evidence="5">Leaf</tissue>
    </source>
</reference>
<accession>A0A9D4U444</accession>
<keyword evidence="1" id="KW-0677">Repeat</keyword>
<name>A0A9D4U444_ADICA</name>
<keyword evidence="2 3" id="KW-0040">ANK repeat</keyword>
<feature type="compositionally biased region" description="Polar residues" evidence="4">
    <location>
        <begin position="1"/>
        <end position="12"/>
    </location>
</feature>
<dbReference type="Pfam" id="PF12796">
    <property type="entry name" value="Ank_2"/>
    <property type="match status" value="1"/>
</dbReference>